<feature type="transmembrane region" description="Helical" evidence="1">
    <location>
        <begin position="60"/>
        <end position="82"/>
    </location>
</feature>
<feature type="transmembrane region" description="Helical" evidence="1">
    <location>
        <begin position="231"/>
        <end position="251"/>
    </location>
</feature>
<organism evidence="2 3">
    <name type="scientific">Arcticibacter tournemirensis</name>
    <dbReference type="NCBI Taxonomy" id="699437"/>
    <lineage>
        <taxon>Bacteria</taxon>
        <taxon>Pseudomonadati</taxon>
        <taxon>Bacteroidota</taxon>
        <taxon>Sphingobacteriia</taxon>
        <taxon>Sphingobacteriales</taxon>
        <taxon>Sphingobacteriaceae</taxon>
        <taxon>Arcticibacter</taxon>
    </lineage>
</organism>
<sequence>MSSIKVASINYMNYTINESGIAGISSLKKKIRSFATVRFPIILIVVFLACWDSWNENGIVNFGQIGFSVSMGIVFLTVFVLTPLKAAKLILKGTITGITIGGDKGFFKLPAIAGGDAGEICFKLQDLKIIPLPKVGTAALKGKEHIIFYASGCKLYFIDEYWDESELILDKLDIKERGQSKIVKSRAENISYGLYAQEREVKDQLFYGCPIRIALLLFMIIAGGVASNMTFWAILTASVVIGFSFSALIAYPSIRTAKLLNHIVNKVEFRDNYCYLYSRNIFSREVYYKVYQLTDISVGEWEIYQEKFFKENKFIVLDAGKDKYYLTGEVLTENKLVFSRKS</sequence>
<keyword evidence="3" id="KW-1185">Reference proteome</keyword>
<protein>
    <submittedName>
        <fullName evidence="2">Uncharacterized protein</fullName>
    </submittedName>
</protein>
<dbReference type="RefSeq" id="WP_141814257.1">
    <property type="nucleotide sequence ID" value="NZ_VFPL01000001.1"/>
</dbReference>
<feature type="transmembrane region" description="Helical" evidence="1">
    <location>
        <begin position="205"/>
        <end position="225"/>
    </location>
</feature>
<reference evidence="2 3" key="1">
    <citation type="submission" date="2019-09" db="EMBL/GenBank/DDBJ databases">
        <title>Pararcticibacter amylolyticus gen. nov., sp. nov., isolated from a rottenly hemp rope, and reclassification of Pedobacter tournemirensis as Pararcticibacter tournemirensis comb. nov.</title>
        <authorList>
            <person name="Cai Y."/>
        </authorList>
    </citation>
    <scope>NUCLEOTIDE SEQUENCE [LARGE SCALE GENOMIC DNA]</scope>
    <source>
        <strain evidence="2 3">TF5-37.2-LB10</strain>
    </source>
</reference>
<evidence type="ECO:0000313" key="2">
    <source>
        <dbReference type="EMBL" id="KAA8482928.1"/>
    </source>
</evidence>
<dbReference type="Proteomes" id="UP000322918">
    <property type="component" value="Unassembled WGS sequence"/>
</dbReference>
<feature type="transmembrane region" description="Helical" evidence="1">
    <location>
        <begin position="35"/>
        <end position="54"/>
    </location>
</feature>
<dbReference type="AlphaFoldDB" id="A0A5M9HCF5"/>
<comment type="caution">
    <text evidence="2">The sequence shown here is derived from an EMBL/GenBank/DDBJ whole genome shotgun (WGS) entry which is preliminary data.</text>
</comment>
<keyword evidence="1" id="KW-1133">Transmembrane helix</keyword>
<evidence type="ECO:0000313" key="3">
    <source>
        <dbReference type="Proteomes" id="UP000322918"/>
    </source>
</evidence>
<keyword evidence="1" id="KW-0472">Membrane</keyword>
<dbReference type="EMBL" id="VWNE01000014">
    <property type="protein sequence ID" value="KAA8482928.1"/>
    <property type="molecule type" value="Genomic_DNA"/>
</dbReference>
<accession>A0A5M9HCF5</accession>
<name>A0A5M9HCF5_9SPHI</name>
<keyword evidence="1" id="KW-0812">Transmembrane</keyword>
<evidence type="ECO:0000256" key="1">
    <source>
        <dbReference type="SAM" id="Phobius"/>
    </source>
</evidence>
<gene>
    <name evidence="2" type="ORF">F1649_10615</name>
</gene>
<proteinExistence type="predicted"/>